<dbReference type="Pfam" id="PF14258">
    <property type="entry name" value="DUF4350"/>
    <property type="match status" value="1"/>
</dbReference>
<evidence type="ECO:0000256" key="1">
    <source>
        <dbReference type="SAM" id="Phobius"/>
    </source>
</evidence>
<name>A0A847UBY7_9EURY</name>
<feature type="domain" description="DUF4350" evidence="2">
    <location>
        <begin position="34"/>
        <end position="256"/>
    </location>
</feature>
<keyword evidence="1" id="KW-0472">Membrane</keyword>
<feature type="transmembrane region" description="Helical" evidence="1">
    <location>
        <begin position="289"/>
        <end position="309"/>
    </location>
</feature>
<gene>
    <name evidence="3" type="ORF">GOC74_00430</name>
</gene>
<dbReference type="RefSeq" id="WP_170092436.1">
    <property type="nucleotide sequence ID" value="NZ_WOYG01000001.1"/>
</dbReference>
<dbReference type="EMBL" id="WOYG01000001">
    <property type="protein sequence ID" value="NLV08401.1"/>
    <property type="molecule type" value="Genomic_DNA"/>
</dbReference>
<keyword evidence="1" id="KW-1133">Transmembrane helix</keyword>
<evidence type="ECO:0000313" key="4">
    <source>
        <dbReference type="Proteomes" id="UP000608662"/>
    </source>
</evidence>
<accession>A0A847UBY7</accession>
<dbReference type="InterPro" id="IPR025646">
    <property type="entry name" value="DUF4350"/>
</dbReference>
<organism evidence="3 4">
    <name type="scientific">Halomicrobium mukohataei</name>
    <dbReference type="NCBI Taxonomy" id="57705"/>
    <lineage>
        <taxon>Archaea</taxon>
        <taxon>Methanobacteriati</taxon>
        <taxon>Methanobacteriota</taxon>
        <taxon>Stenosarchaea group</taxon>
        <taxon>Halobacteria</taxon>
        <taxon>Halobacteriales</taxon>
        <taxon>Haloarculaceae</taxon>
        <taxon>Halomicrobium</taxon>
    </lineage>
</organism>
<keyword evidence="1" id="KW-0812">Transmembrane</keyword>
<dbReference type="AlphaFoldDB" id="A0A847UBY7"/>
<evidence type="ECO:0000259" key="2">
    <source>
        <dbReference type="Pfam" id="PF14258"/>
    </source>
</evidence>
<dbReference type="Proteomes" id="UP000608662">
    <property type="component" value="Unassembled WGS sequence"/>
</dbReference>
<comment type="caution">
    <text evidence="3">The sequence shown here is derived from an EMBL/GenBank/DDBJ whole genome shotgun (WGS) entry which is preliminary data.</text>
</comment>
<evidence type="ECO:0000313" key="3">
    <source>
        <dbReference type="EMBL" id="NLV08401.1"/>
    </source>
</evidence>
<sequence length="368" mass="39217">MAPDYPRAVLAGFAVAVALGLLVAGSTSGGAFGSYNPAWDGTSDFRSMAGDEAETLSIARNTSVYDTADANETLAVLLSPEQRYTDRERRSIRQFVEAGGTLLIAEDVGPNGNQLLRGVGARTRFDGAPLRDERRYENGPALPVATAVGLDNDSVETVVLNHGTAIRAAGATRADDPNGTMRAVRATNATVLAASSPYAYLDRNGNETLDDDETVARYPVAMTERVGDGRVIAVSDPSVFINAMLEHGDNRAFARTVVAGHDTVVLDVSHAGRLPPLQALLLTLRESPLLQAVVGTALLGVLAGHAALLDGVAALRRRLGASDTVQRPRDREAVVRGVTARHPEWDDERVERVTQAIMTRRTERDGND</sequence>
<reference evidence="3" key="1">
    <citation type="submission" date="2019-12" db="EMBL/GenBank/DDBJ databases">
        <title>Whole-genome sequence of Halomicrobium mukohataei pws1.</title>
        <authorList>
            <person name="Verma D.K."/>
            <person name="Gopal K."/>
            <person name="Prasad E.S."/>
        </authorList>
    </citation>
    <scope>NUCLEOTIDE SEQUENCE</scope>
    <source>
        <strain evidence="3">Pws1</strain>
    </source>
</reference>
<proteinExistence type="predicted"/>
<protein>
    <submittedName>
        <fullName evidence="3">DUF4350 domain-containing protein</fullName>
    </submittedName>
</protein>
<dbReference type="InterPro" id="IPR029062">
    <property type="entry name" value="Class_I_gatase-like"/>
</dbReference>
<dbReference type="SUPFAM" id="SSF52317">
    <property type="entry name" value="Class I glutamine amidotransferase-like"/>
    <property type="match status" value="1"/>
</dbReference>
<dbReference type="Gene3D" id="3.40.50.880">
    <property type="match status" value="1"/>
</dbReference>